<evidence type="ECO:0000313" key="2">
    <source>
        <dbReference type="Proteomes" id="UP000228909"/>
    </source>
</evidence>
<proteinExistence type="predicted"/>
<reference evidence="2" key="1">
    <citation type="submission" date="2017-09" db="EMBL/GenBank/DDBJ databases">
        <title>Depth-based differentiation of microbial function through sediment-hosted aquifers and enrichment of novel symbionts in the deep terrestrial subsurface.</title>
        <authorList>
            <person name="Probst A.J."/>
            <person name="Ladd B."/>
            <person name="Jarett J.K."/>
            <person name="Geller-Mcgrath D.E."/>
            <person name="Sieber C.M.K."/>
            <person name="Emerson J.B."/>
            <person name="Anantharaman K."/>
            <person name="Thomas B.C."/>
            <person name="Malmstrom R."/>
            <person name="Stieglmeier M."/>
            <person name="Klingl A."/>
            <person name="Woyke T."/>
            <person name="Ryan C.M."/>
            <person name="Banfield J.F."/>
        </authorList>
    </citation>
    <scope>NUCLEOTIDE SEQUENCE [LARGE SCALE GENOMIC DNA]</scope>
</reference>
<comment type="caution">
    <text evidence="1">The sequence shown here is derived from an EMBL/GenBank/DDBJ whole genome shotgun (WGS) entry which is preliminary data.</text>
</comment>
<organism evidence="1 2">
    <name type="scientific">Candidatus Nealsonbacteria bacterium CG10_big_fil_rev_8_21_14_0_10_37_25</name>
    <dbReference type="NCBI Taxonomy" id="1974711"/>
    <lineage>
        <taxon>Bacteria</taxon>
        <taxon>Candidatus Nealsoniibacteriota</taxon>
    </lineage>
</organism>
<accession>A0A2H0TJM7</accession>
<dbReference type="EMBL" id="PFCK01000021">
    <property type="protein sequence ID" value="PIR71758.1"/>
    <property type="molecule type" value="Genomic_DNA"/>
</dbReference>
<gene>
    <name evidence="1" type="ORF">COU43_00780</name>
</gene>
<name>A0A2H0TJM7_9BACT</name>
<sequence>MLKKEIVWREILFQAIENKKFEFTQKELAQKYGFSLSTVFNALKIPRGANAVEGKRGFKIRDIEKFLYLWATFRKIKKDIIYQTAVKKGVFDIEGEMPPAVIFGAYSAFLRKYKEAPADYDKVYVYIEKKNLEEIKKRFPPQKGYQNLIVLKTDPWLKNFGQLTPDCQTFVDLWNLPEWYAKDFLNALKDKILK</sequence>
<dbReference type="AlphaFoldDB" id="A0A2H0TJM7"/>
<evidence type="ECO:0000313" key="1">
    <source>
        <dbReference type="EMBL" id="PIR71758.1"/>
    </source>
</evidence>
<protein>
    <submittedName>
        <fullName evidence="1">Uncharacterized protein</fullName>
    </submittedName>
</protein>
<dbReference type="Proteomes" id="UP000228909">
    <property type="component" value="Unassembled WGS sequence"/>
</dbReference>